<keyword evidence="2" id="KW-0813">Transport</keyword>
<dbReference type="EMBL" id="QUNO01000015">
    <property type="protein sequence ID" value="REH37149.1"/>
    <property type="molecule type" value="Genomic_DNA"/>
</dbReference>
<evidence type="ECO:0000256" key="4">
    <source>
        <dbReference type="ARBA" id="ARBA00022519"/>
    </source>
</evidence>
<evidence type="ECO:0000256" key="7">
    <source>
        <dbReference type="ARBA" id="ARBA00022840"/>
    </source>
</evidence>
<dbReference type="Pfam" id="PF00005">
    <property type="entry name" value="ABC_tran"/>
    <property type="match status" value="1"/>
</dbReference>
<feature type="domain" description="ABC transmembrane type-1" evidence="12">
    <location>
        <begin position="78"/>
        <end position="361"/>
    </location>
</feature>
<evidence type="ECO:0000256" key="9">
    <source>
        <dbReference type="ARBA" id="ARBA00023136"/>
    </source>
</evidence>
<evidence type="ECO:0000259" key="11">
    <source>
        <dbReference type="PROSITE" id="PS50893"/>
    </source>
</evidence>
<evidence type="ECO:0000256" key="2">
    <source>
        <dbReference type="ARBA" id="ARBA00022448"/>
    </source>
</evidence>
<evidence type="ECO:0000313" key="14">
    <source>
        <dbReference type="Proteomes" id="UP000256269"/>
    </source>
</evidence>
<evidence type="ECO:0000256" key="1">
    <source>
        <dbReference type="ARBA" id="ARBA00004651"/>
    </source>
</evidence>
<dbReference type="InterPro" id="IPR003593">
    <property type="entry name" value="AAA+_ATPase"/>
</dbReference>
<dbReference type="PANTHER" id="PTHR24221:SF654">
    <property type="entry name" value="ATP-BINDING CASSETTE SUB-FAMILY B MEMBER 6"/>
    <property type="match status" value="1"/>
</dbReference>
<accession>A0A3E0H3P0</accession>
<evidence type="ECO:0000313" key="13">
    <source>
        <dbReference type="EMBL" id="REH37149.1"/>
    </source>
</evidence>
<organism evidence="13 14">
    <name type="scientific">Kutzneria buriramensis</name>
    <dbReference type="NCBI Taxonomy" id="1045776"/>
    <lineage>
        <taxon>Bacteria</taxon>
        <taxon>Bacillati</taxon>
        <taxon>Actinomycetota</taxon>
        <taxon>Actinomycetes</taxon>
        <taxon>Pseudonocardiales</taxon>
        <taxon>Pseudonocardiaceae</taxon>
        <taxon>Kutzneria</taxon>
    </lineage>
</organism>
<comment type="subcellular location">
    <subcellularLocation>
        <location evidence="1">Cell membrane</location>
        <topology evidence="1">Multi-pass membrane protein</topology>
    </subcellularLocation>
</comment>
<feature type="transmembrane region" description="Helical" evidence="10">
    <location>
        <begin position="193"/>
        <end position="211"/>
    </location>
</feature>
<keyword evidence="9 10" id="KW-0472">Membrane</keyword>
<evidence type="ECO:0000256" key="5">
    <source>
        <dbReference type="ARBA" id="ARBA00022692"/>
    </source>
</evidence>
<dbReference type="InterPro" id="IPR011527">
    <property type="entry name" value="ABC1_TM_dom"/>
</dbReference>
<keyword evidence="14" id="KW-1185">Reference proteome</keyword>
<dbReference type="Gene3D" id="3.40.50.300">
    <property type="entry name" value="P-loop containing nucleotide triphosphate hydrolases"/>
    <property type="match status" value="1"/>
</dbReference>
<keyword evidence="6" id="KW-0547">Nucleotide-binding</keyword>
<dbReference type="SUPFAM" id="SSF52540">
    <property type="entry name" value="P-loop containing nucleoside triphosphate hydrolases"/>
    <property type="match status" value="1"/>
</dbReference>
<evidence type="ECO:0000256" key="6">
    <source>
        <dbReference type="ARBA" id="ARBA00022741"/>
    </source>
</evidence>
<evidence type="ECO:0000256" key="8">
    <source>
        <dbReference type="ARBA" id="ARBA00022989"/>
    </source>
</evidence>
<dbReference type="GO" id="GO:0034040">
    <property type="term" value="F:ATPase-coupled lipid transmembrane transporter activity"/>
    <property type="evidence" value="ECO:0007669"/>
    <property type="project" value="TreeGrafter"/>
</dbReference>
<feature type="transmembrane region" description="Helical" evidence="10">
    <location>
        <begin position="73"/>
        <end position="91"/>
    </location>
</feature>
<comment type="caution">
    <text evidence="13">The sequence shown here is derived from an EMBL/GenBank/DDBJ whole genome shotgun (WGS) entry which is preliminary data.</text>
</comment>
<dbReference type="PROSITE" id="PS00211">
    <property type="entry name" value="ABC_TRANSPORTER_1"/>
    <property type="match status" value="1"/>
</dbReference>
<dbReference type="InterPro" id="IPR039421">
    <property type="entry name" value="Type_1_exporter"/>
</dbReference>
<evidence type="ECO:0000259" key="12">
    <source>
        <dbReference type="PROSITE" id="PS50929"/>
    </source>
</evidence>
<keyword evidence="3" id="KW-1003">Cell membrane</keyword>
<keyword evidence="7 13" id="KW-0067">ATP-binding</keyword>
<dbReference type="PROSITE" id="PS50929">
    <property type="entry name" value="ABC_TM1F"/>
    <property type="match status" value="1"/>
</dbReference>
<dbReference type="GO" id="GO:0005886">
    <property type="term" value="C:plasma membrane"/>
    <property type="evidence" value="ECO:0007669"/>
    <property type="project" value="UniProtKB-SubCell"/>
</dbReference>
<dbReference type="GO" id="GO:0016887">
    <property type="term" value="F:ATP hydrolysis activity"/>
    <property type="evidence" value="ECO:0007669"/>
    <property type="project" value="InterPro"/>
</dbReference>
<dbReference type="GO" id="GO:0140359">
    <property type="term" value="F:ABC-type transporter activity"/>
    <property type="evidence" value="ECO:0007669"/>
    <property type="project" value="InterPro"/>
</dbReference>
<feature type="transmembrane region" description="Helical" evidence="10">
    <location>
        <begin position="111"/>
        <end position="131"/>
    </location>
</feature>
<dbReference type="SUPFAM" id="SSF90123">
    <property type="entry name" value="ABC transporter transmembrane region"/>
    <property type="match status" value="1"/>
</dbReference>
<protein>
    <submittedName>
        <fullName evidence="13">ATP-binding cassette subfamily B protein</fullName>
    </submittedName>
</protein>
<dbReference type="SMART" id="SM00382">
    <property type="entry name" value="AAA"/>
    <property type="match status" value="1"/>
</dbReference>
<evidence type="ECO:0000256" key="3">
    <source>
        <dbReference type="ARBA" id="ARBA00022475"/>
    </source>
</evidence>
<dbReference type="AlphaFoldDB" id="A0A3E0H3P0"/>
<dbReference type="OrthoDB" id="9806127at2"/>
<keyword evidence="4" id="KW-0997">Cell inner membrane</keyword>
<evidence type="ECO:0000256" key="10">
    <source>
        <dbReference type="SAM" id="Phobius"/>
    </source>
</evidence>
<keyword evidence="5 10" id="KW-0812">Transmembrane</keyword>
<dbReference type="InterPro" id="IPR036640">
    <property type="entry name" value="ABC1_TM_sf"/>
</dbReference>
<dbReference type="InterPro" id="IPR017871">
    <property type="entry name" value="ABC_transporter-like_CS"/>
</dbReference>
<dbReference type="Gene3D" id="1.20.1560.10">
    <property type="entry name" value="ABC transporter type 1, transmembrane domain"/>
    <property type="match status" value="1"/>
</dbReference>
<dbReference type="PANTHER" id="PTHR24221">
    <property type="entry name" value="ATP-BINDING CASSETTE SUB-FAMILY B"/>
    <property type="match status" value="1"/>
</dbReference>
<dbReference type="GO" id="GO:0005524">
    <property type="term" value="F:ATP binding"/>
    <property type="evidence" value="ECO:0007669"/>
    <property type="project" value="UniProtKB-KW"/>
</dbReference>
<sequence length="638" mass="68762">MTFPGGGGGGPFGAARGGAAGLPFAGVPPEMQAGVDKLVKTEPEHPEPEVVFDHGRPDPDGARLSLRRLVRPYLGMTLLAGVLVVVEALSLQAGPKLTQLGIDNGIIAKNYGVLVLVAAVYLASLLITGFAQAARVKVTGRIAAWVMNDLRVRVFTQLQRLSLDYYTGEKAGVIMTRMTSDIENLQQLLQDGLVQFAIQGLTMVVVTVVLFTFDVRLALITVVLVVPILTVMSLWFHRASSKGYVRVRDAIANVLADLSESLQGVRIVTAHNRQRHNTKHHRQVTGEYYETNVQTGRINSIYGPGTQVVGVAGQLALLAIGAGMVADGQLTIGELVAFLLYLGAFFQPIQQLVQLYSTYQQGQSSITKLKALLGMAPDVREGAQAVDLPPVEGEITFADVTFGYLPGNPVISDVSLDIRAGETVAFVGPTGAGKSTLAKLVTRFYDPTAGRVLIDGHDLRDVRIESLRRQLGVVPQEPFLFAGPLRDNIRFASPDASDDQVWEALRAVGLVEVVERMPQGLDTVVQERGQSLSSGERQLVALARAFLAQPRVLVLDEATSNLDLQSETKIEDALDVLLEGRTAILIAHRLSTAMKADRIVVVDEGRIVEVGSHDELVAAGGKYTQMYATWTSQTVDAH</sequence>
<dbReference type="Proteomes" id="UP000256269">
    <property type="component" value="Unassembled WGS sequence"/>
</dbReference>
<feature type="transmembrane region" description="Helical" evidence="10">
    <location>
        <begin position="217"/>
        <end position="236"/>
    </location>
</feature>
<keyword evidence="8 10" id="KW-1133">Transmembrane helix</keyword>
<reference evidence="13 14" key="1">
    <citation type="submission" date="2018-08" db="EMBL/GenBank/DDBJ databases">
        <title>Genomic Encyclopedia of Archaeal and Bacterial Type Strains, Phase II (KMG-II): from individual species to whole genera.</title>
        <authorList>
            <person name="Goeker M."/>
        </authorList>
    </citation>
    <scope>NUCLEOTIDE SEQUENCE [LARGE SCALE GENOMIC DNA]</scope>
    <source>
        <strain evidence="13 14">DSM 45791</strain>
    </source>
</reference>
<dbReference type="RefSeq" id="WP_116179299.1">
    <property type="nucleotide sequence ID" value="NZ_CP144375.1"/>
</dbReference>
<dbReference type="FunFam" id="3.40.50.300:FF:001001">
    <property type="entry name" value="Multidrug ABC transporter ATP-binding protein"/>
    <property type="match status" value="1"/>
</dbReference>
<gene>
    <name evidence="13" type="ORF">BCF44_115153</name>
</gene>
<dbReference type="Pfam" id="PF00664">
    <property type="entry name" value="ABC_membrane"/>
    <property type="match status" value="1"/>
</dbReference>
<feature type="domain" description="ABC transporter" evidence="11">
    <location>
        <begin position="395"/>
        <end position="629"/>
    </location>
</feature>
<dbReference type="PROSITE" id="PS50893">
    <property type="entry name" value="ABC_TRANSPORTER_2"/>
    <property type="match status" value="1"/>
</dbReference>
<dbReference type="InterPro" id="IPR027417">
    <property type="entry name" value="P-loop_NTPase"/>
</dbReference>
<dbReference type="CDD" id="cd18546">
    <property type="entry name" value="ABC_6TM_Rv0194_D2_like"/>
    <property type="match status" value="1"/>
</dbReference>
<name>A0A3E0H3P0_9PSEU</name>
<proteinExistence type="predicted"/>
<dbReference type="InterPro" id="IPR003439">
    <property type="entry name" value="ABC_transporter-like_ATP-bd"/>
</dbReference>